<dbReference type="SUPFAM" id="SSF69754">
    <property type="entry name" value="Ribosome binding protein Y (YfiA homologue)"/>
    <property type="match status" value="1"/>
</dbReference>
<evidence type="ECO:0000313" key="1">
    <source>
        <dbReference type="EMBL" id="OAB28652.1"/>
    </source>
</evidence>
<dbReference type="RefSeq" id="WP_066079491.1">
    <property type="nucleotide sequence ID" value="NZ_FRDK01000001.1"/>
</dbReference>
<proteinExistence type="predicted"/>
<dbReference type="Proteomes" id="UP000077164">
    <property type="component" value="Unassembled WGS sequence"/>
</dbReference>
<accession>A0A167XSI1</accession>
<sequence length="104" mass="11686">MTVQINTDNNVEGNARLKAYISDELGTALARFEDKITRLEVHLGDENSAKSGLDDKRCLIEARPINMQPLAVTNYADTTEKAFHGALDKIKKVLETTFEKKKTY</sequence>
<dbReference type="Gene3D" id="3.30.160.100">
    <property type="entry name" value="Ribosome hibernation promotion factor-like"/>
    <property type="match status" value="1"/>
</dbReference>
<dbReference type="InterPro" id="IPR003489">
    <property type="entry name" value="RHF/RaiA"/>
</dbReference>
<dbReference type="EMBL" id="LVJE01000011">
    <property type="protein sequence ID" value="OAB28652.1"/>
    <property type="molecule type" value="Genomic_DNA"/>
</dbReference>
<organism evidence="1 2">
    <name type="scientific">Flavobacterium fryxellicola</name>
    <dbReference type="NCBI Taxonomy" id="249352"/>
    <lineage>
        <taxon>Bacteria</taxon>
        <taxon>Pseudomonadati</taxon>
        <taxon>Bacteroidota</taxon>
        <taxon>Flavobacteriia</taxon>
        <taxon>Flavobacteriales</taxon>
        <taxon>Flavobacteriaceae</taxon>
        <taxon>Flavobacterium</taxon>
    </lineage>
</organism>
<dbReference type="InterPro" id="IPR036567">
    <property type="entry name" value="RHF-like"/>
</dbReference>
<evidence type="ECO:0000313" key="2">
    <source>
        <dbReference type="Proteomes" id="UP000077164"/>
    </source>
</evidence>
<dbReference type="Pfam" id="PF02482">
    <property type="entry name" value="Ribosomal_S30AE"/>
    <property type="match status" value="1"/>
</dbReference>
<comment type="caution">
    <text evidence="1">The sequence shown here is derived from an EMBL/GenBank/DDBJ whole genome shotgun (WGS) entry which is preliminary data.</text>
</comment>
<gene>
    <name evidence="1" type="ORF">FBFR_08170</name>
</gene>
<protein>
    <submittedName>
        <fullName evidence="1">Ribosomal subunit interface protein</fullName>
    </submittedName>
</protein>
<reference evidence="1 2" key="1">
    <citation type="submission" date="2016-03" db="EMBL/GenBank/DDBJ databases">
        <title>Draft genome sequence of Flavobacterium fryxellicola DSM 16209.</title>
        <authorList>
            <person name="Shin S.-K."/>
            <person name="Yi H."/>
        </authorList>
    </citation>
    <scope>NUCLEOTIDE SEQUENCE [LARGE SCALE GENOMIC DNA]</scope>
    <source>
        <strain evidence="1 2">DSM 16209</strain>
    </source>
</reference>
<dbReference type="AlphaFoldDB" id="A0A167XSI1"/>
<dbReference type="OrthoDB" id="121633at2"/>
<dbReference type="STRING" id="249352.SAMN05444395_101218"/>
<keyword evidence="2" id="KW-1185">Reference proteome</keyword>
<name>A0A167XSI1_9FLAO</name>